<accession>A9WFY9</accession>
<dbReference type="EMBL" id="CP000909">
    <property type="protein sequence ID" value="ABY36143.1"/>
    <property type="molecule type" value="Genomic_DNA"/>
</dbReference>
<dbReference type="EnsemblBacteria" id="ABY36143">
    <property type="protein sequence ID" value="ABY36143"/>
    <property type="gene ID" value="Caur_2944"/>
</dbReference>
<dbReference type="Proteomes" id="UP000002008">
    <property type="component" value="Chromosome"/>
</dbReference>
<dbReference type="InParanoid" id="A9WFY9"/>
<feature type="domain" description="DUF4352" evidence="2">
    <location>
        <begin position="210"/>
        <end position="329"/>
    </location>
</feature>
<dbReference type="AlphaFoldDB" id="A9WFY9"/>
<dbReference type="InterPro" id="IPR029051">
    <property type="entry name" value="DUF4352"/>
</dbReference>
<protein>
    <recommendedName>
        <fullName evidence="2">DUF4352 domain-containing protein</fullName>
    </recommendedName>
</protein>
<proteinExistence type="predicted"/>
<sequence>MKPHYRSWPVMGIAVGVLMMVLACGGGAATPSLVATSPAQGEQSAPVSQTTAVADAAQPQVFNIGDVISIDSLNLIVLGWQVVEGNSFVQPDPGQRFIAVEMVVVNQGDSPKSVSGLWQLSLKDAEFRKYTPDFSATAAIGDRQLGGVLVPGERLRGWTGFSIPEDAHGLTLTFDGNLFSGGTVSVALGDDPVRQEPPATIPGEQPITAFNVGESVQVGDLVITVNEVTSPSGDRFNQPDDGYRFVLVDVTIENRGARSRFLSSIQTWIKDAQGYRYTGDITATSLATGGRIDGELPAAQTVRGQIGFEVPVDASELRFVFDPDVIGGAPVSIRLP</sequence>
<name>A9WFY9_CHLAA</name>
<evidence type="ECO:0000313" key="4">
    <source>
        <dbReference type="Proteomes" id="UP000002008"/>
    </source>
</evidence>
<dbReference type="PROSITE" id="PS51257">
    <property type="entry name" value="PROKAR_LIPOPROTEIN"/>
    <property type="match status" value="1"/>
</dbReference>
<dbReference type="STRING" id="324602.Caur_2944"/>
<dbReference type="RefSeq" id="WP_012258796.1">
    <property type="nucleotide sequence ID" value="NC_010175.1"/>
</dbReference>
<feature type="domain" description="DUF4352" evidence="2">
    <location>
        <begin position="62"/>
        <end position="182"/>
    </location>
</feature>
<reference evidence="4" key="1">
    <citation type="journal article" date="2011" name="BMC Genomics">
        <title>Complete genome sequence of the filamentous anoxygenic phototrophic bacterium Chloroflexus aurantiacus.</title>
        <authorList>
            <person name="Tang K.H."/>
            <person name="Barry K."/>
            <person name="Chertkov O."/>
            <person name="Dalin E."/>
            <person name="Han C.S."/>
            <person name="Hauser L.J."/>
            <person name="Honchak B.M."/>
            <person name="Karbach L.E."/>
            <person name="Land M.L."/>
            <person name="Lapidus A."/>
            <person name="Larimer F.W."/>
            <person name="Mikhailova N."/>
            <person name="Pitluck S."/>
            <person name="Pierson B.K."/>
            <person name="Blankenship R.E."/>
        </authorList>
    </citation>
    <scope>NUCLEOTIDE SEQUENCE [LARGE SCALE GENOMIC DNA]</scope>
    <source>
        <strain evidence="4">ATCC 29366 / DSM 635 / J-10-fl</strain>
    </source>
</reference>
<keyword evidence="1" id="KW-0732">Signal</keyword>
<gene>
    <name evidence="3" type="ordered locus">Caur_2944</name>
</gene>
<dbReference type="HOGENOM" id="CLU_825628_0_0_0"/>
<dbReference type="PATRIC" id="fig|324602.8.peg.3317"/>
<organism evidence="3 4">
    <name type="scientific">Chloroflexus aurantiacus (strain ATCC 29366 / DSM 635 / J-10-fl)</name>
    <dbReference type="NCBI Taxonomy" id="324602"/>
    <lineage>
        <taxon>Bacteria</taxon>
        <taxon>Bacillati</taxon>
        <taxon>Chloroflexota</taxon>
        <taxon>Chloroflexia</taxon>
        <taxon>Chloroflexales</taxon>
        <taxon>Chloroflexineae</taxon>
        <taxon>Chloroflexaceae</taxon>
        <taxon>Chloroflexus</taxon>
    </lineage>
</organism>
<evidence type="ECO:0000313" key="3">
    <source>
        <dbReference type="EMBL" id="ABY36143.1"/>
    </source>
</evidence>
<keyword evidence="4" id="KW-1185">Reference proteome</keyword>
<dbReference type="Gene3D" id="2.60.40.1240">
    <property type="match status" value="2"/>
</dbReference>
<dbReference type="eggNOG" id="ENOG5033ATC">
    <property type="taxonomic scope" value="Bacteria"/>
</dbReference>
<dbReference type="InterPro" id="IPR029050">
    <property type="entry name" value="Immunoprotect_excell_Ig-like"/>
</dbReference>
<evidence type="ECO:0000259" key="2">
    <source>
        <dbReference type="Pfam" id="PF11611"/>
    </source>
</evidence>
<evidence type="ECO:0000256" key="1">
    <source>
        <dbReference type="ARBA" id="ARBA00022729"/>
    </source>
</evidence>
<dbReference type="KEGG" id="cau:Caur_2944"/>
<dbReference type="Pfam" id="PF11611">
    <property type="entry name" value="DUF4352"/>
    <property type="match status" value="2"/>
</dbReference>